<feature type="transmembrane region" description="Helical" evidence="7">
    <location>
        <begin position="44"/>
        <end position="63"/>
    </location>
</feature>
<evidence type="ECO:0000256" key="2">
    <source>
        <dbReference type="ARBA" id="ARBA00022475"/>
    </source>
</evidence>
<dbReference type="EMBL" id="AWSU01000002">
    <property type="protein sequence ID" value="ERI80763.1"/>
    <property type="molecule type" value="Genomic_DNA"/>
</dbReference>
<feature type="domain" description="Membrane transport protein MMPL" evidence="8">
    <location>
        <begin position="168"/>
        <end position="355"/>
    </location>
</feature>
<proteinExistence type="predicted"/>
<accession>A0ABC9U462</accession>
<feature type="transmembrane region" description="Helical" evidence="7">
    <location>
        <begin position="230"/>
        <end position="250"/>
    </location>
</feature>
<feature type="transmembrane region" description="Helical" evidence="7">
    <location>
        <begin position="301"/>
        <end position="321"/>
    </location>
</feature>
<name>A0ABC9U462_CLOSY</name>
<dbReference type="InterPro" id="IPR050545">
    <property type="entry name" value="Mycobact_MmpL"/>
</dbReference>
<evidence type="ECO:0000256" key="7">
    <source>
        <dbReference type="SAM" id="Phobius"/>
    </source>
</evidence>
<evidence type="ECO:0000256" key="3">
    <source>
        <dbReference type="ARBA" id="ARBA00022692"/>
    </source>
</evidence>
<dbReference type="Pfam" id="PF03176">
    <property type="entry name" value="MMPL"/>
    <property type="match status" value="2"/>
</dbReference>
<feature type="region of interest" description="Disordered" evidence="6">
    <location>
        <begin position="731"/>
        <end position="751"/>
    </location>
</feature>
<evidence type="ECO:0000256" key="6">
    <source>
        <dbReference type="SAM" id="MobiDB-lite"/>
    </source>
</evidence>
<reference evidence="9 10" key="1">
    <citation type="submission" date="2013-07" db="EMBL/GenBank/DDBJ databases">
        <authorList>
            <person name="Weinstock G."/>
            <person name="Sodergren E."/>
            <person name="Wylie T."/>
            <person name="Fulton L."/>
            <person name="Fulton R."/>
            <person name="Fronick C."/>
            <person name="O'Laughlin M."/>
            <person name="Godfrey J."/>
            <person name="Miner T."/>
            <person name="Herter B."/>
            <person name="Appelbaum E."/>
            <person name="Cordes M."/>
            <person name="Lek S."/>
            <person name="Wollam A."/>
            <person name="Pepin K.H."/>
            <person name="Palsikar V.B."/>
            <person name="Mitreva M."/>
            <person name="Wilson R.K."/>
        </authorList>
    </citation>
    <scope>NUCLEOTIDE SEQUENCE [LARGE SCALE GENOMIC DNA]</scope>
    <source>
        <strain evidence="9 10">ATCC 14940</strain>
    </source>
</reference>
<feature type="transmembrane region" description="Helical" evidence="7">
    <location>
        <begin position="206"/>
        <end position="224"/>
    </location>
</feature>
<comment type="caution">
    <text evidence="9">The sequence shown here is derived from an EMBL/GenBank/DDBJ whole genome shotgun (WGS) entry which is preliminary data.</text>
</comment>
<keyword evidence="4 7" id="KW-1133">Transmembrane helix</keyword>
<feature type="transmembrane region" description="Helical" evidence="7">
    <location>
        <begin position="600"/>
        <end position="622"/>
    </location>
</feature>
<protein>
    <recommendedName>
        <fullName evidence="8">Membrane transport protein MMPL domain-containing protein</fullName>
    </recommendedName>
</protein>
<dbReference type="PANTHER" id="PTHR33406:SF13">
    <property type="entry name" value="MEMBRANE PROTEIN YDFJ"/>
    <property type="match status" value="1"/>
</dbReference>
<feature type="domain" description="Membrane transport protein MMPL" evidence="8">
    <location>
        <begin position="482"/>
        <end position="736"/>
    </location>
</feature>
<evidence type="ECO:0000256" key="4">
    <source>
        <dbReference type="ARBA" id="ARBA00022989"/>
    </source>
</evidence>
<feature type="transmembrane region" description="Helical" evidence="7">
    <location>
        <begin position="378"/>
        <end position="398"/>
    </location>
</feature>
<feature type="transmembrane region" description="Helical" evidence="7">
    <location>
        <begin position="686"/>
        <end position="707"/>
    </location>
</feature>
<dbReference type="InterPro" id="IPR004869">
    <property type="entry name" value="MMPL_dom"/>
</dbReference>
<feature type="transmembrane region" description="Helical" evidence="7">
    <location>
        <begin position="555"/>
        <end position="588"/>
    </location>
</feature>
<evidence type="ECO:0000259" key="8">
    <source>
        <dbReference type="Pfam" id="PF03176"/>
    </source>
</evidence>
<feature type="transmembrane region" description="Helical" evidence="7">
    <location>
        <begin position="262"/>
        <end position="281"/>
    </location>
</feature>
<dbReference type="Gene3D" id="1.20.1640.10">
    <property type="entry name" value="Multidrug efflux transporter AcrB transmembrane domain"/>
    <property type="match status" value="2"/>
</dbReference>
<dbReference type="GO" id="GO:0005886">
    <property type="term" value="C:plasma membrane"/>
    <property type="evidence" value="ECO:0007669"/>
    <property type="project" value="UniProtKB-SubCell"/>
</dbReference>
<comment type="subcellular location">
    <subcellularLocation>
        <location evidence="1">Cell membrane</location>
        <topology evidence="1">Multi-pass membrane protein</topology>
    </subcellularLocation>
</comment>
<sequence>MNAAGNRQEQGNMRLKFLRDKRKQLEEKKGSFSLPVFIIERSRAIEIVFVIAVLLSMLAAPFVNINYDLTRYLPDTVQSKAGLDLMEEKFGYPGTGRVMIEDVTLYEAKQYKDKLEKVDGVDQIMWLDTGTDVFSSDAFINFNSIDDYYKDGSAVMDIVFEKGDTSRKTSRAIDAMQEITGEKGHYVGMAVQNKSLAENVTKEMKLILTLGVLMIFIILCLTTNSWFEPVLYLIVMGVAILINKGTNIFLGEISFLTNSVSAVLQLAVSMDYSIFLIHAFTREKNKGLDQMTALTNAINEALNSIFASSLTTIVGFIVLAFMKFNIGFDMGIVLAKGIIFSLLTVVFFMPAMILRLTPMIEKTGHRSFMPGFDKLSRGIYRIRYGVLIFVAIFVIPAYTAQNMNRFLFGNDAVGASEGTKVYDDEQLINAKFGRSNMMMALVPNTSLIDEKAFTDEVEALAYTKSVTSMAGSLPDGVPEEFLPKSITEQLHKNDYSRILIYVRSKGESKLAYQCSDEIQALMKKYYPENSYLVGTTPSTQDIETTITKDYSRVNVLSLLGVFFVVMFSFKSVAIPVIIMIPIEVAIFINMAVPYIKGDTMIFMGYIIVSCIQLGATVDYAILTTNNYLECRKQAEKREAAIQALNMSIPAILTSGSILTIVGYILYNISSVAAIGDLGHLIGRGAWMSMLLVCTLLPAFLVLFDNILMDNEFERIRKFFEKRRMRRRERFRRMAGKVKPGKNGSGEDKKEA</sequence>
<dbReference type="Proteomes" id="UP000016491">
    <property type="component" value="Unassembled WGS sequence"/>
</dbReference>
<feature type="transmembrane region" description="Helical" evidence="7">
    <location>
        <begin position="643"/>
        <end position="666"/>
    </location>
</feature>
<feature type="transmembrane region" description="Helical" evidence="7">
    <location>
        <begin position="333"/>
        <end position="358"/>
    </location>
</feature>
<keyword evidence="5 7" id="KW-0472">Membrane</keyword>
<dbReference type="PANTHER" id="PTHR33406">
    <property type="entry name" value="MEMBRANE PROTEIN MJ1562-RELATED"/>
    <property type="match status" value="1"/>
</dbReference>
<gene>
    <name evidence="9" type="ORF">CLOSYM_00007</name>
</gene>
<keyword evidence="2" id="KW-1003">Cell membrane</keyword>
<evidence type="ECO:0000313" key="9">
    <source>
        <dbReference type="EMBL" id="ERI80763.1"/>
    </source>
</evidence>
<dbReference type="SUPFAM" id="SSF82866">
    <property type="entry name" value="Multidrug efflux transporter AcrB transmembrane domain"/>
    <property type="match status" value="2"/>
</dbReference>
<evidence type="ECO:0000256" key="5">
    <source>
        <dbReference type="ARBA" id="ARBA00023136"/>
    </source>
</evidence>
<organism evidence="9 10">
    <name type="scientific">[Clostridium] symbiosum ATCC 14940</name>
    <dbReference type="NCBI Taxonomy" id="411472"/>
    <lineage>
        <taxon>Bacteria</taxon>
        <taxon>Bacillati</taxon>
        <taxon>Bacillota</taxon>
        <taxon>Clostridia</taxon>
        <taxon>Lachnospirales</taxon>
        <taxon>Lachnospiraceae</taxon>
        <taxon>Otoolea</taxon>
    </lineage>
</organism>
<evidence type="ECO:0000313" key="10">
    <source>
        <dbReference type="Proteomes" id="UP000016491"/>
    </source>
</evidence>
<evidence type="ECO:0000256" key="1">
    <source>
        <dbReference type="ARBA" id="ARBA00004651"/>
    </source>
</evidence>
<keyword evidence="3 7" id="KW-0812">Transmembrane</keyword>
<dbReference type="AlphaFoldDB" id="A0ABC9U462"/>